<dbReference type="Proteomes" id="UP001055072">
    <property type="component" value="Unassembled WGS sequence"/>
</dbReference>
<reference evidence="1" key="1">
    <citation type="journal article" date="2021" name="Environ. Microbiol.">
        <title>Gene family expansions and transcriptome signatures uncover fungal adaptations to wood decay.</title>
        <authorList>
            <person name="Hage H."/>
            <person name="Miyauchi S."/>
            <person name="Viragh M."/>
            <person name="Drula E."/>
            <person name="Min B."/>
            <person name="Chaduli D."/>
            <person name="Navarro D."/>
            <person name="Favel A."/>
            <person name="Norest M."/>
            <person name="Lesage-Meessen L."/>
            <person name="Balint B."/>
            <person name="Merenyi Z."/>
            <person name="de Eugenio L."/>
            <person name="Morin E."/>
            <person name="Martinez A.T."/>
            <person name="Baldrian P."/>
            <person name="Stursova M."/>
            <person name="Martinez M.J."/>
            <person name="Novotny C."/>
            <person name="Magnuson J.K."/>
            <person name="Spatafora J.W."/>
            <person name="Maurice S."/>
            <person name="Pangilinan J."/>
            <person name="Andreopoulos W."/>
            <person name="LaButti K."/>
            <person name="Hundley H."/>
            <person name="Na H."/>
            <person name="Kuo A."/>
            <person name="Barry K."/>
            <person name="Lipzen A."/>
            <person name="Henrissat B."/>
            <person name="Riley R."/>
            <person name="Ahrendt S."/>
            <person name="Nagy L.G."/>
            <person name="Grigoriev I.V."/>
            <person name="Martin F."/>
            <person name="Rosso M.N."/>
        </authorList>
    </citation>
    <scope>NUCLEOTIDE SEQUENCE</scope>
    <source>
        <strain evidence="1">CBS 384.51</strain>
    </source>
</reference>
<name>A0ACB8U497_9APHY</name>
<gene>
    <name evidence="1" type="ORF">BDY19DRAFT_947034</name>
</gene>
<keyword evidence="2" id="KW-1185">Reference proteome</keyword>
<evidence type="ECO:0000313" key="2">
    <source>
        <dbReference type="Proteomes" id="UP001055072"/>
    </source>
</evidence>
<accession>A0ACB8U497</accession>
<comment type="caution">
    <text evidence="1">The sequence shown here is derived from an EMBL/GenBank/DDBJ whole genome shotgun (WGS) entry which is preliminary data.</text>
</comment>
<proteinExistence type="predicted"/>
<dbReference type="EMBL" id="MU274912">
    <property type="protein sequence ID" value="KAI0088979.1"/>
    <property type="molecule type" value="Genomic_DNA"/>
</dbReference>
<organism evidence="1 2">
    <name type="scientific">Irpex rosettiformis</name>
    <dbReference type="NCBI Taxonomy" id="378272"/>
    <lineage>
        <taxon>Eukaryota</taxon>
        <taxon>Fungi</taxon>
        <taxon>Dikarya</taxon>
        <taxon>Basidiomycota</taxon>
        <taxon>Agaricomycotina</taxon>
        <taxon>Agaricomycetes</taxon>
        <taxon>Polyporales</taxon>
        <taxon>Irpicaceae</taxon>
        <taxon>Irpex</taxon>
    </lineage>
</organism>
<sequence>MSGDGDQAVDQKPLSNPDSSTNALGLQETPQDVPPSSSPLQQPQPMEDEPMRETPMNDVEDQDNRQLDVTDALGYLDCVKAQFLDQSDVYNRFLDIMKDFKSQFIDTPGVIDRVSALFRGHPSLIQGFNTFLPAGYRIDCVWDDGGDYITVTTPSGTKKQAISELQPADVGAEVDVPLRGQRRVAEEPSRDQLDDALSYIHKVKSRYADTQPTKYQKFLKILNPPPNAGLTEKDVLQEVSKLFEDDEEIVAGFQQFLIDRHAQHGMAELGDAYKTSDSKGGTRKKGEAGTAGATPTSRNGATSSIPQKRKRKTAADREREEREKQKELAPKAGPSKPAKRTKQHHTSSEVPSPALSHLQAAPQSPRRQPGHQHGITPLSSSHHTLPQRHEDLQFFDRVKRVLDNRETYNEFLKVVNLFTQDIIDTARLIRESHTFLGDGVLMAQFKDILGWDERRERYAGAEDVWTRPTGVLDRPSRNQLNMRYGSYRKLPDAEMNVLCSGRDEMCKSVLNDEWVSQPTFASEDSGFLAHKKNSYEEALHRSEEERHEYDFHIEAIHRTIQMLEPFNNKINQLNHEEKASYKFKPNLAQAAKSIHLRVIKKVYGKEAGMEVFQAMQEVPIVAIPLVLTRLKQKHEEWKRAQREWNKVWKEVDARNYYKSLDHQGITFKATDKKTIAPKTFINQIEAARDEQMAKRAALIEPLFARTRPRHQLEYIIDDTNVLQDALKLVCSFLDRTQLPFIDRKKIETFVRTFVPLLFMLDSTAFNAAFVPRHENDQENGEVDPSIDDPEFAQLNGSRGSRATKKAGSTSGGDLRKRLLKSEQAKSSRRTRAQDLGSPSSSRPTSPRAESAVLPETMQVDNHSDASAATAIDVSSELSNLTEQNPLRKGIFFTNTHFYVLFRQLELLYSRLHLFKTVAARVANEPRLVPKPNTPLAETLGLLADVSKLGDRMKDAGYFYEMLLTSCEKLFDNELEQHVFEDQMRYMFGIEHSYKIFTVDKLIGAIIKQIQTLLSDIRSQKLFDLLRAEREMSLPTTQDLINFRKNTERIVGPDENLFRMVWLPESKTVTIQLLGKDDSSFDDSDALTSRWQAYVDSYVSPSETGGLSTLPRMPFLRRNVRGHVENDDTLHSGGSLALRVCVRTYKLFYVSNTEEVMWRSTTQQDFDQAARNLKVHNSRKKKWLLNFPGRTYSESQTESRTLKPEATELTRS</sequence>
<protein>
    <submittedName>
        <fullName evidence="1">Uncharacterized protein</fullName>
    </submittedName>
</protein>
<evidence type="ECO:0000313" key="1">
    <source>
        <dbReference type="EMBL" id="KAI0088979.1"/>
    </source>
</evidence>